<evidence type="ECO:0000313" key="2">
    <source>
        <dbReference type="Proteomes" id="UP000712673"/>
    </source>
</evidence>
<proteinExistence type="predicted"/>
<protein>
    <submittedName>
        <fullName evidence="1">Uncharacterized protein</fullName>
    </submittedName>
</protein>
<gene>
    <name evidence="1" type="ORF">FJZ47_07720</name>
</gene>
<dbReference type="AlphaFoldDB" id="A0A937W0U5"/>
<organism evidence="1 2">
    <name type="scientific">Tectimicrobiota bacterium</name>
    <dbReference type="NCBI Taxonomy" id="2528274"/>
    <lineage>
        <taxon>Bacteria</taxon>
        <taxon>Pseudomonadati</taxon>
        <taxon>Nitrospinota/Tectimicrobiota group</taxon>
        <taxon>Candidatus Tectimicrobiota</taxon>
    </lineage>
</organism>
<comment type="caution">
    <text evidence="1">The sequence shown here is derived from an EMBL/GenBank/DDBJ whole genome shotgun (WGS) entry which is preliminary data.</text>
</comment>
<dbReference type="EMBL" id="VGLS01000179">
    <property type="protein sequence ID" value="MBM3223670.1"/>
    <property type="molecule type" value="Genomic_DNA"/>
</dbReference>
<sequence>MAALATYPTTPAETTVAPARITTTLYDLVAALNEEVDPEDDALVTAAMVHLINANRARFAGSRKRLEIVEA</sequence>
<evidence type="ECO:0000313" key="1">
    <source>
        <dbReference type="EMBL" id="MBM3223670.1"/>
    </source>
</evidence>
<dbReference type="Proteomes" id="UP000712673">
    <property type="component" value="Unassembled WGS sequence"/>
</dbReference>
<name>A0A937W0U5_UNCTE</name>
<accession>A0A937W0U5</accession>
<reference evidence="1" key="1">
    <citation type="submission" date="2019-03" db="EMBL/GenBank/DDBJ databases">
        <title>Lake Tanganyika Metagenome-Assembled Genomes (MAGs).</title>
        <authorList>
            <person name="Tran P."/>
        </authorList>
    </citation>
    <scope>NUCLEOTIDE SEQUENCE</scope>
    <source>
        <strain evidence="1">K_DeepCast_65m_m2_066</strain>
    </source>
</reference>